<name>A0A2P2IXI5_RHIMU</name>
<reference evidence="1" key="1">
    <citation type="submission" date="2018-02" db="EMBL/GenBank/DDBJ databases">
        <title>Rhizophora mucronata_Transcriptome.</title>
        <authorList>
            <person name="Meera S.P."/>
            <person name="Sreeshan A."/>
            <person name="Augustine A."/>
        </authorList>
    </citation>
    <scope>NUCLEOTIDE SEQUENCE</scope>
    <source>
        <tissue evidence="1">Leaf</tissue>
    </source>
</reference>
<evidence type="ECO:0000313" key="1">
    <source>
        <dbReference type="EMBL" id="MBW85921.1"/>
    </source>
</evidence>
<dbReference type="AlphaFoldDB" id="A0A2P2IXI5"/>
<accession>A0A2P2IXI5</accession>
<organism evidence="1">
    <name type="scientific">Rhizophora mucronata</name>
    <name type="common">Asiatic mangrove</name>
    <dbReference type="NCBI Taxonomy" id="61149"/>
    <lineage>
        <taxon>Eukaryota</taxon>
        <taxon>Viridiplantae</taxon>
        <taxon>Streptophyta</taxon>
        <taxon>Embryophyta</taxon>
        <taxon>Tracheophyta</taxon>
        <taxon>Spermatophyta</taxon>
        <taxon>Magnoliopsida</taxon>
        <taxon>eudicotyledons</taxon>
        <taxon>Gunneridae</taxon>
        <taxon>Pentapetalae</taxon>
        <taxon>rosids</taxon>
        <taxon>fabids</taxon>
        <taxon>Malpighiales</taxon>
        <taxon>Rhizophoraceae</taxon>
        <taxon>Rhizophora</taxon>
    </lineage>
</organism>
<proteinExistence type="predicted"/>
<sequence length="49" mass="5598">MQIAGLIVCSTTDKQPKQRTLLPTQMLDAQVKQVEMTPLSLILRKRFKV</sequence>
<protein>
    <submittedName>
        <fullName evidence="1">Uncharacterized protein</fullName>
    </submittedName>
</protein>
<dbReference type="EMBL" id="GGEC01005438">
    <property type="protein sequence ID" value="MBW85921.1"/>
    <property type="molecule type" value="Transcribed_RNA"/>
</dbReference>